<reference evidence="2" key="1">
    <citation type="submission" date="2023-11" db="EMBL/GenBank/DDBJ databases">
        <authorList>
            <person name="De Vega J J."/>
            <person name="De Vega J J."/>
        </authorList>
    </citation>
    <scope>NUCLEOTIDE SEQUENCE</scope>
</reference>
<feature type="region of interest" description="Disordered" evidence="1">
    <location>
        <begin position="195"/>
        <end position="225"/>
    </location>
</feature>
<organism evidence="2 3">
    <name type="scientific">Mycena citricolor</name>
    <dbReference type="NCBI Taxonomy" id="2018698"/>
    <lineage>
        <taxon>Eukaryota</taxon>
        <taxon>Fungi</taxon>
        <taxon>Dikarya</taxon>
        <taxon>Basidiomycota</taxon>
        <taxon>Agaricomycotina</taxon>
        <taxon>Agaricomycetes</taxon>
        <taxon>Agaricomycetidae</taxon>
        <taxon>Agaricales</taxon>
        <taxon>Marasmiineae</taxon>
        <taxon>Mycenaceae</taxon>
        <taxon>Mycena</taxon>
    </lineage>
</organism>
<dbReference type="AlphaFoldDB" id="A0AAD2HLP9"/>
<feature type="compositionally biased region" description="Polar residues" evidence="1">
    <location>
        <begin position="200"/>
        <end position="210"/>
    </location>
</feature>
<accession>A0AAD2HLP9</accession>
<evidence type="ECO:0000256" key="1">
    <source>
        <dbReference type="SAM" id="MobiDB-lite"/>
    </source>
</evidence>
<keyword evidence="3" id="KW-1185">Reference proteome</keyword>
<proteinExistence type="predicted"/>
<protein>
    <submittedName>
        <fullName evidence="2">Uncharacterized protein</fullName>
    </submittedName>
</protein>
<gene>
    <name evidence="2" type="ORF">MYCIT1_LOCUS24230</name>
</gene>
<feature type="compositionally biased region" description="Polar residues" evidence="1">
    <location>
        <begin position="13"/>
        <end position="26"/>
    </location>
</feature>
<feature type="region of interest" description="Disordered" evidence="1">
    <location>
        <begin position="1"/>
        <end position="35"/>
    </location>
</feature>
<dbReference type="Proteomes" id="UP001295794">
    <property type="component" value="Unassembled WGS sequence"/>
</dbReference>
<name>A0AAD2HLP9_9AGAR</name>
<comment type="caution">
    <text evidence="2">The sequence shown here is derived from an EMBL/GenBank/DDBJ whole genome shotgun (WGS) entry which is preliminary data.</text>
</comment>
<dbReference type="EMBL" id="CAVNYO010000405">
    <property type="protein sequence ID" value="CAK5276107.1"/>
    <property type="molecule type" value="Genomic_DNA"/>
</dbReference>
<evidence type="ECO:0000313" key="2">
    <source>
        <dbReference type="EMBL" id="CAK5276107.1"/>
    </source>
</evidence>
<sequence length="506" mass="56572">MNHDVHHPGLASHQVSQESARPSSKTPGLLSQLRNLSSGSGTLGSLFNSNTVTPQPTPTIVTALPAFSSLQFYEGEGADMHASSRSISGFVKGGNRASVLLDGGTTPTPTRPSTPHRRFPGVKTLLSGLASRAARSTQPVYINVKQTQVHTEEMAQTADMLDHGQVLEITIPDDIASLSDEFNHLNLRLDTGSRVDSLEPSLTPSTSYDSSELDETPPLTPESMTSDISIVPREVELLDAYYGDFEEDLADCGFHNLEEIVEEASYMHRHSMEIKEGKKPERAVNYEPLVEDLESPNLDSSVSENPVVEAHPADASEWYGLEYALELSKRERRASEVPAASDSSIGEYSKSRESWAAIHQGSIHPFLEEEEYHQWQNWHHYLERQGQKRLHRLGRAFKAQANDLAWIYADQIRAMDLMAWQKETYGRVDKGLLTQFKRLKQQRPASRIALGLHSLLIPTRTHIIRLNDMNKKSDGIQEDTAPSAHYVNCVVQWIVQELDRTEYPED</sequence>
<evidence type="ECO:0000313" key="3">
    <source>
        <dbReference type="Proteomes" id="UP001295794"/>
    </source>
</evidence>